<evidence type="ECO:0000256" key="14">
    <source>
        <dbReference type="ARBA" id="ARBA00023285"/>
    </source>
</evidence>
<dbReference type="OrthoDB" id="261426at2759"/>
<dbReference type="EC" id="2.1.1.13" evidence="5"/>
<keyword evidence="9" id="KW-0808">Transferase</keyword>
<evidence type="ECO:0000256" key="11">
    <source>
        <dbReference type="ARBA" id="ARBA00022723"/>
    </source>
</evidence>
<dbReference type="Proteomes" id="UP000708208">
    <property type="component" value="Unassembled WGS sequence"/>
</dbReference>
<dbReference type="EMBL" id="CAJVCH010530548">
    <property type="protein sequence ID" value="CAG7823781.1"/>
    <property type="molecule type" value="Genomic_DNA"/>
</dbReference>
<evidence type="ECO:0000256" key="4">
    <source>
        <dbReference type="ARBA" id="ARBA00010398"/>
    </source>
</evidence>
<keyword evidence="8" id="KW-0846">Cobalamin</keyword>
<organism evidence="18 19">
    <name type="scientific">Allacma fusca</name>
    <dbReference type="NCBI Taxonomy" id="39272"/>
    <lineage>
        <taxon>Eukaryota</taxon>
        <taxon>Metazoa</taxon>
        <taxon>Ecdysozoa</taxon>
        <taxon>Arthropoda</taxon>
        <taxon>Hexapoda</taxon>
        <taxon>Collembola</taxon>
        <taxon>Symphypleona</taxon>
        <taxon>Sminthuridae</taxon>
        <taxon>Allacma</taxon>
    </lineage>
</organism>
<comment type="caution">
    <text evidence="18">The sequence shown here is derived from an EMBL/GenBank/DDBJ whole genome shotgun (WGS) entry which is preliminary data.</text>
</comment>
<dbReference type="Pfam" id="PF02574">
    <property type="entry name" value="S-methyl_trans"/>
    <property type="match status" value="1"/>
</dbReference>
<evidence type="ECO:0000313" key="18">
    <source>
        <dbReference type="EMBL" id="CAG7823781.1"/>
    </source>
</evidence>
<dbReference type="GO" id="GO:0031419">
    <property type="term" value="F:cobalamin binding"/>
    <property type="evidence" value="ECO:0007669"/>
    <property type="project" value="UniProtKB-KW"/>
</dbReference>
<sequence length="190" mass="21603">DLNSRILVIDGAMGTMIQRHRLEEEDFRGDRFQGHDKSLKGNNDLLLLTRPRIIIDIHKEYLLAGADMIETNTFSGTWVAQADYKMEECVYELNLRAAQIDRDAVEEFLEEYKDEPIAQTKKYVLGSIGPTNRTLSISPSVEQPAFRNITFDELKDAYKEQVRGLLDGKVDALLVETIFDTANSKTALYA</sequence>
<dbReference type="PROSITE" id="PS50970">
    <property type="entry name" value="HCY"/>
    <property type="match status" value="1"/>
</dbReference>
<keyword evidence="14" id="KW-0170">Cobalt</keyword>
<evidence type="ECO:0000256" key="6">
    <source>
        <dbReference type="ARBA" id="ARBA00022603"/>
    </source>
</evidence>
<evidence type="ECO:0000256" key="9">
    <source>
        <dbReference type="ARBA" id="ARBA00022679"/>
    </source>
</evidence>
<evidence type="ECO:0000256" key="8">
    <source>
        <dbReference type="ARBA" id="ARBA00022628"/>
    </source>
</evidence>
<comment type="cofactor">
    <cofactor evidence="1">
        <name>Zn(2+)</name>
        <dbReference type="ChEBI" id="CHEBI:29105"/>
    </cofactor>
</comment>
<keyword evidence="13" id="KW-0486">Methionine biosynthesis</keyword>
<protein>
    <recommendedName>
        <fullName evidence="5">methionine synthase</fullName>
        <ecNumber evidence="5">2.1.1.13</ecNumber>
    </recommendedName>
    <alternativeName>
        <fullName evidence="15">5-methyltetrahydrofolate--homocysteine methyltransferase</fullName>
    </alternativeName>
</protein>
<name>A0A8J2PQJ5_9HEXA</name>
<evidence type="ECO:0000256" key="5">
    <source>
        <dbReference type="ARBA" id="ARBA00012032"/>
    </source>
</evidence>
<comment type="pathway">
    <text evidence="3">Amino-acid biosynthesis; L-methionine biosynthesis via de novo pathway; L-methionine from L-homocysteine (MetH route): step 1/1.</text>
</comment>
<keyword evidence="19" id="KW-1185">Reference proteome</keyword>
<dbReference type="PANTHER" id="PTHR45833:SF1">
    <property type="entry name" value="METHIONINE SYNTHASE"/>
    <property type="match status" value="1"/>
</dbReference>
<keyword evidence="6" id="KW-0489">Methyltransferase</keyword>
<dbReference type="FunFam" id="3.20.20.330:FF:000001">
    <property type="entry name" value="Methionine synthase"/>
    <property type="match status" value="1"/>
</dbReference>
<feature type="domain" description="Hcy-binding" evidence="17">
    <location>
        <begin position="1"/>
        <end position="190"/>
    </location>
</feature>
<dbReference type="GO" id="GO:0005829">
    <property type="term" value="C:cytosol"/>
    <property type="evidence" value="ECO:0007669"/>
    <property type="project" value="TreeGrafter"/>
</dbReference>
<dbReference type="GO" id="GO:0008705">
    <property type="term" value="F:methionine synthase activity"/>
    <property type="evidence" value="ECO:0007669"/>
    <property type="project" value="UniProtKB-EC"/>
</dbReference>
<evidence type="ECO:0000256" key="1">
    <source>
        <dbReference type="ARBA" id="ARBA00001947"/>
    </source>
</evidence>
<evidence type="ECO:0000256" key="12">
    <source>
        <dbReference type="ARBA" id="ARBA00022833"/>
    </source>
</evidence>
<comment type="caution">
    <text evidence="16">Lacks conserved residue(s) required for the propagation of feature annotation.</text>
</comment>
<evidence type="ECO:0000256" key="7">
    <source>
        <dbReference type="ARBA" id="ARBA00022605"/>
    </source>
</evidence>
<feature type="non-terminal residue" evidence="18">
    <location>
        <position position="190"/>
    </location>
</feature>
<reference evidence="18" key="1">
    <citation type="submission" date="2021-06" db="EMBL/GenBank/DDBJ databases">
        <authorList>
            <person name="Hodson N. C."/>
            <person name="Mongue J. A."/>
            <person name="Jaron S. K."/>
        </authorList>
    </citation>
    <scope>NUCLEOTIDE SEQUENCE</scope>
</reference>
<evidence type="ECO:0000256" key="2">
    <source>
        <dbReference type="ARBA" id="ARBA00001956"/>
    </source>
</evidence>
<keyword evidence="7" id="KW-0028">Amino-acid biosynthesis</keyword>
<gene>
    <name evidence="18" type="ORF">AFUS01_LOCUS33976</name>
</gene>
<evidence type="ECO:0000256" key="13">
    <source>
        <dbReference type="ARBA" id="ARBA00023167"/>
    </source>
</evidence>
<dbReference type="PANTHER" id="PTHR45833">
    <property type="entry name" value="METHIONINE SYNTHASE"/>
    <property type="match status" value="1"/>
</dbReference>
<evidence type="ECO:0000259" key="17">
    <source>
        <dbReference type="PROSITE" id="PS50970"/>
    </source>
</evidence>
<comment type="similarity">
    <text evidence="4">Belongs to the vitamin-B12 dependent methionine synthase family.</text>
</comment>
<evidence type="ECO:0000256" key="10">
    <source>
        <dbReference type="ARBA" id="ARBA00022691"/>
    </source>
</evidence>
<dbReference type="GO" id="GO:0046872">
    <property type="term" value="F:metal ion binding"/>
    <property type="evidence" value="ECO:0007669"/>
    <property type="project" value="UniProtKB-KW"/>
</dbReference>
<dbReference type="GO" id="GO:0046653">
    <property type="term" value="P:tetrahydrofolate metabolic process"/>
    <property type="evidence" value="ECO:0007669"/>
    <property type="project" value="TreeGrafter"/>
</dbReference>
<dbReference type="AlphaFoldDB" id="A0A8J2PQJ5"/>
<dbReference type="GO" id="GO:0032259">
    <property type="term" value="P:methylation"/>
    <property type="evidence" value="ECO:0007669"/>
    <property type="project" value="UniProtKB-KW"/>
</dbReference>
<evidence type="ECO:0000256" key="16">
    <source>
        <dbReference type="PROSITE-ProRule" id="PRU00333"/>
    </source>
</evidence>
<accession>A0A8J2PQJ5</accession>
<proteinExistence type="inferred from homology"/>
<dbReference type="GO" id="GO:0050667">
    <property type="term" value="P:homocysteine metabolic process"/>
    <property type="evidence" value="ECO:0007669"/>
    <property type="project" value="TreeGrafter"/>
</dbReference>
<dbReference type="InterPro" id="IPR003726">
    <property type="entry name" value="HCY_dom"/>
</dbReference>
<comment type="cofactor">
    <cofactor evidence="2">
        <name>methylcob(III)alamin</name>
        <dbReference type="ChEBI" id="CHEBI:28115"/>
    </cofactor>
</comment>
<feature type="non-terminal residue" evidence="18">
    <location>
        <position position="1"/>
    </location>
</feature>
<dbReference type="InterPro" id="IPR050554">
    <property type="entry name" value="Met_Synthase/Corrinoid"/>
</dbReference>
<keyword evidence="12" id="KW-0862">Zinc</keyword>
<evidence type="ECO:0000256" key="15">
    <source>
        <dbReference type="ARBA" id="ARBA00031040"/>
    </source>
</evidence>
<keyword evidence="11" id="KW-0479">Metal-binding</keyword>
<evidence type="ECO:0000313" key="19">
    <source>
        <dbReference type="Proteomes" id="UP000708208"/>
    </source>
</evidence>
<evidence type="ECO:0000256" key="3">
    <source>
        <dbReference type="ARBA" id="ARBA00005178"/>
    </source>
</evidence>
<keyword evidence="10" id="KW-0949">S-adenosyl-L-methionine</keyword>